<proteinExistence type="predicted"/>
<gene>
    <name evidence="3" type="ORF">AVDCRST_MAG68-4156</name>
</gene>
<feature type="signal peptide" evidence="2">
    <location>
        <begin position="1"/>
        <end position="21"/>
    </location>
</feature>
<reference evidence="3" key="1">
    <citation type="submission" date="2020-02" db="EMBL/GenBank/DDBJ databases">
        <authorList>
            <person name="Meier V. D."/>
        </authorList>
    </citation>
    <scope>NUCLEOTIDE SEQUENCE</scope>
    <source>
        <strain evidence="3">AVDCRST_MAG68</strain>
    </source>
</reference>
<evidence type="ECO:0000313" key="3">
    <source>
        <dbReference type="EMBL" id="CAA9358292.1"/>
    </source>
</evidence>
<accession>A0A6J4MI52</accession>
<dbReference type="EMBL" id="CADCTW010000193">
    <property type="protein sequence ID" value="CAA9358292.1"/>
    <property type="molecule type" value="Genomic_DNA"/>
</dbReference>
<evidence type="ECO:0000256" key="2">
    <source>
        <dbReference type="SAM" id="SignalP"/>
    </source>
</evidence>
<evidence type="ECO:0000256" key="1">
    <source>
        <dbReference type="SAM" id="MobiDB-lite"/>
    </source>
</evidence>
<feature type="region of interest" description="Disordered" evidence="1">
    <location>
        <begin position="160"/>
        <end position="216"/>
    </location>
</feature>
<protein>
    <submittedName>
        <fullName evidence="3">Uncharacterized protein</fullName>
    </submittedName>
</protein>
<name>A0A6J4MI52_9BACT</name>
<feature type="chain" id="PRO_5026714649" evidence="2">
    <location>
        <begin position="22"/>
        <end position="216"/>
    </location>
</feature>
<keyword evidence="2" id="KW-0732">Signal</keyword>
<organism evidence="3">
    <name type="scientific">uncultured Gemmatimonadota bacterium</name>
    <dbReference type="NCBI Taxonomy" id="203437"/>
    <lineage>
        <taxon>Bacteria</taxon>
        <taxon>Pseudomonadati</taxon>
        <taxon>Gemmatimonadota</taxon>
        <taxon>environmental samples</taxon>
    </lineage>
</organism>
<dbReference type="AlphaFoldDB" id="A0A6J4MI52"/>
<feature type="compositionally biased region" description="Gly residues" evidence="1">
    <location>
        <begin position="179"/>
        <end position="196"/>
    </location>
</feature>
<sequence length="216" mass="21518">MKRIFLAALLLSLSAPAGAVAQPGPEQRIEAVRRRAAELSIPVALVDGKVAEGRAKGIPADRIAAAVEHRLEMLSRARQAMGPRAAAPADLSMGADALEAGVAPEVLNALAAQAPPAQRAMAIAVLSQLVRGGASSEHALEQVKAAMNRGPEALRALPGEAAGKAARPGGPPTSAGPGNNPGRGNAGGRRGEGGGPPASVPAPGEGRGRGRGRGKP</sequence>